<organism evidence="2 3">
    <name type="scientific">Tegillarca granosa</name>
    <name type="common">Malaysian cockle</name>
    <name type="synonym">Anadara granosa</name>
    <dbReference type="NCBI Taxonomy" id="220873"/>
    <lineage>
        <taxon>Eukaryota</taxon>
        <taxon>Metazoa</taxon>
        <taxon>Spiralia</taxon>
        <taxon>Lophotrochozoa</taxon>
        <taxon>Mollusca</taxon>
        <taxon>Bivalvia</taxon>
        <taxon>Autobranchia</taxon>
        <taxon>Pteriomorphia</taxon>
        <taxon>Arcoida</taxon>
        <taxon>Arcoidea</taxon>
        <taxon>Arcidae</taxon>
        <taxon>Tegillarca</taxon>
    </lineage>
</organism>
<comment type="caution">
    <text evidence="2">The sequence shown here is derived from an EMBL/GenBank/DDBJ whole genome shotgun (WGS) entry which is preliminary data.</text>
</comment>
<dbReference type="InterPro" id="IPR046331">
    <property type="entry name" value="GPAM1-like"/>
</dbReference>
<accession>A0ABQ9EZH1</accession>
<reference evidence="2 3" key="1">
    <citation type="submission" date="2022-12" db="EMBL/GenBank/DDBJ databases">
        <title>Chromosome-level genome of Tegillarca granosa.</title>
        <authorList>
            <person name="Kim J."/>
        </authorList>
    </citation>
    <scope>NUCLEOTIDE SEQUENCE [LARGE SCALE GENOMIC DNA]</scope>
    <source>
        <strain evidence="2">Teg-2019</strain>
        <tissue evidence="2">Adductor muscle</tissue>
    </source>
</reference>
<protein>
    <submittedName>
        <fullName evidence="2">Uncharacterized protein</fullName>
    </submittedName>
</protein>
<dbReference type="EMBL" id="JARBDR010000640">
    <property type="protein sequence ID" value="KAJ8310484.1"/>
    <property type="molecule type" value="Genomic_DNA"/>
</dbReference>
<sequence>MSLKKDLNKDSDMIGPCLPPGLSKSPEASVIGPSLPPGVSKSYENETNMIGPCLPPGLGQSSSAHKTDMIGPCLPPVLGQSSVTYAGDDSDSDNDNYIGPQPSEMSNAEDDKYYTTSEFEKRARLMKGQAGRKGFQIFRKITKRIVDDGTTFSWTGQKYWIDR</sequence>
<dbReference type="Proteomes" id="UP001217089">
    <property type="component" value="Unassembled WGS sequence"/>
</dbReference>
<keyword evidence="3" id="KW-1185">Reference proteome</keyword>
<feature type="compositionally biased region" description="Basic and acidic residues" evidence="1">
    <location>
        <begin position="1"/>
        <end position="12"/>
    </location>
</feature>
<proteinExistence type="predicted"/>
<dbReference type="PANTHER" id="PTHR46370:SF1">
    <property type="entry name" value="GPALPP MOTIFS-CONTAINING PROTEIN 1"/>
    <property type="match status" value="1"/>
</dbReference>
<evidence type="ECO:0000256" key="1">
    <source>
        <dbReference type="SAM" id="MobiDB-lite"/>
    </source>
</evidence>
<dbReference type="PANTHER" id="PTHR46370">
    <property type="entry name" value="GPALPP MOTIFS-CONTAINING PROTEIN 1"/>
    <property type="match status" value="1"/>
</dbReference>
<feature type="region of interest" description="Disordered" evidence="1">
    <location>
        <begin position="1"/>
        <end position="112"/>
    </location>
</feature>
<name>A0ABQ9EZH1_TEGGR</name>
<evidence type="ECO:0000313" key="3">
    <source>
        <dbReference type="Proteomes" id="UP001217089"/>
    </source>
</evidence>
<evidence type="ECO:0000313" key="2">
    <source>
        <dbReference type="EMBL" id="KAJ8310484.1"/>
    </source>
</evidence>
<gene>
    <name evidence="2" type="ORF">KUTeg_012349</name>
</gene>